<comment type="caution">
    <text evidence="17">The sequence shown here is derived from an EMBL/GenBank/DDBJ whole genome shotgun (WGS) entry which is preliminary data.</text>
</comment>
<evidence type="ECO:0000256" key="8">
    <source>
        <dbReference type="ARBA" id="ARBA00022792"/>
    </source>
</evidence>
<comment type="function">
    <text evidence="13">ADP:ATP antiporter that mediates import of ADP into the mitochondrial matrix for ATP synthesis, and export of ATP out to fuel the cell. Cycles between the cytoplasmic-open state (c-state) and the matrix-open state (m-state): operates by the alternating access mechanism with a single substrate-binding site intermittently exposed to either the cytosolic (c-state) or matrix (m-state) side of the inner mitochondrial membrane.</text>
</comment>
<dbReference type="PANTHER" id="PTHR45635">
    <property type="entry name" value="ADP,ATP CARRIER PROTEIN 1-RELATED-RELATED"/>
    <property type="match status" value="1"/>
</dbReference>
<evidence type="ECO:0000256" key="3">
    <source>
        <dbReference type="ARBA" id="ARBA00011245"/>
    </source>
</evidence>
<dbReference type="InterPro" id="IPR002067">
    <property type="entry name" value="MCP"/>
</dbReference>
<dbReference type="GO" id="GO:1990544">
    <property type="term" value="P:mitochondrial ATP transmembrane transport"/>
    <property type="evidence" value="ECO:0007669"/>
    <property type="project" value="InterPro"/>
</dbReference>
<dbReference type="InterPro" id="IPR018108">
    <property type="entry name" value="MCP_transmembrane"/>
</dbReference>
<dbReference type="Pfam" id="PF00153">
    <property type="entry name" value="Mito_carr"/>
    <property type="match status" value="1"/>
</dbReference>
<dbReference type="GO" id="GO:0140021">
    <property type="term" value="P:mitochondrial ADP transmembrane transport"/>
    <property type="evidence" value="ECO:0007669"/>
    <property type="project" value="InterPro"/>
</dbReference>
<dbReference type="InterPro" id="IPR023395">
    <property type="entry name" value="MCP_dom_sf"/>
</dbReference>
<name>A0AAV0BVI6_PHAPC</name>
<dbReference type="GO" id="GO:0005743">
    <property type="term" value="C:mitochondrial inner membrane"/>
    <property type="evidence" value="ECO:0007669"/>
    <property type="project" value="UniProtKB-SubCell"/>
</dbReference>
<comment type="catalytic activity">
    <reaction evidence="12">
        <text>ADP(in) + ATP(out) = ADP(out) + ATP(in)</text>
        <dbReference type="Rhea" id="RHEA:34999"/>
        <dbReference type="ChEBI" id="CHEBI:30616"/>
        <dbReference type="ChEBI" id="CHEBI:456216"/>
    </reaction>
    <physiologicalReaction direction="left-to-right" evidence="12">
        <dbReference type="Rhea" id="RHEA:35000"/>
    </physiologicalReaction>
</comment>
<evidence type="ECO:0000256" key="10">
    <source>
        <dbReference type="ARBA" id="ARBA00023128"/>
    </source>
</evidence>
<dbReference type="PRINTS" id="PR00927">
    <property type="entry name" value="ADPTRNSLCASE"/>
</dbReference>
<keyword evidence="7" id="KW-0677">Repeat</keyword>
<keyword evidence="5" id="KW-0050">Antiport</keyword>
<keyword evidence="11 14" id="KW-0472">Membrane</keyword>
<comment type="similarity">
    <text evidence="2 15">Belongs to the mitochondrial carrier (TC 2.A.29) family.</text>
</comment>
<evidence type="ECO:0000256" key="9">
    <source>
        <dbReference type="ARBA" id="ARBA00022989"/>
    </source>
</evidence>
<comment type="subunit">
    <text evidence="3 16">Monomer.</text>
</comment>
<gene>
    <name evidence="17" type="ORF">PPACK8108_LOCUS25554</name>
</gene>
<evidence type="ECO:0000256" key="6">
    <source>
        <dbReference type="ARBA" id="ARBA00022692"/>
    </source>
</evidence>
<evidence type="ECO:0000256" key="16">
    <source>
        <dbReference type="RuleBase" id="RU368008"/>
    </source>
</evidence>
<protein>
    <recommendedName>
        <fullName evidence="16">ADP/ATP translocase</fullName>
    </recommendedName>
    <alternativeName>
        <fullName evidence="16">ADP,ATP carrier protein</fullName>
    </alternativeName>
</protein>
<evidence type="ECO:0000256" key="5">
    <source>
        <dbReference type="ARBA" id="ARBA00022449"/>
    </source>
</evidence>
<dbReference type="Proteomes" id="UP001153365">
    <property type="component" value="Unassembled WGS sequence"/>
</dbReference>
<dbReference type="SUPFAM" id="SSF103506">
    <property type="entry name" value="Mitochondrial carrier"/>
    <property type="match status" value="1"/>
</dbReference>
<evidence type="ECO:0000256" key="14">
    <source>
        <dbReference type="PROSITE-ProRule" id="PRU00282"/>
    </source>
</evidence>
<feature type="non-terminal residue" evidence="17">
    <location>
        <position position="1"/>
    </location>
</feature>
<keyword evidence="9" id="KW-1133">Transmembrane helix</keyword>
<dbReference type="PANTHER" id="PTHR45635:SF14">
    <property type="entry name" value="ADP_ATP TRANSLOCASE"/>
    <property type="match status" value="1"/>
</dbReference>
<dbReference type="EMBL" id="CALTRL010006249">
    <property type="protein sequence ID" value="CAH7690262.1"/>
    <property type="molecule type" value="Genomic_DNA"/>
</dbReference>
<dbReference type="PRINTS" id="PR00926">
    <property type="entry name" value="MITOCARRIER"/>
</dbReference>
<keyword evidence="8" id="KW-0999">Mitochondrion inner membrane</keyword>
<evidence type="ECO:0000313" key="17">
    <source>
        <dbReference type="EMBL" id="CAH7690262.1"/>
    </source>
</evidence>
<evidence type="ECO:0000256" key="4">
    <source>
        <dbReference type="ARBA" id="ARBA00022448"/>
    </source>
</evidence>
<comment type="subcellular location">
    <subcellularLocation>
        <location evidence="16">Membrane</location>
        <topology evidence="16">Multi-pass membrane protein</topology>
    </subcellularLocation>
    <subcellularLocation>
        <location evidence="1">Mitochondrion inner membrane</location>
        <topology evidence="1">Multi-pass membrane protein</topology>
    </subcellularLocation>
</comment>
<feature type="repeat" description="Solcar" evidence="14">
    <location>
        <begin position="1"/>
        <end position="78"/>
    </location>
</feature>
<evidence type="ECO:0000256" key="13">
    <source>
        <dbReference type="ARBA" id="ARBA00045250"/>
    </source>
</evidence>
<keyword evidence="4 15" id="KW-0813">Transport</keyword>
<dbReference type="InterPro" id="IPR002113">
    <property type="entry name" value="ADT_euk_type"/>
</dbReference>
<evidence type="ECO:0000256" key="7">
    <source>
        <dbReference type="ARBA" id="ARBA00022737"/>
    </source>
</evidence>
<sequence>SETAAAPIERIKLLVQNQGQILKTGCLDQPYTGIVDCFKCMYTNEGVISFWPGNTANVIRYIPTQALNFAFKDYFKSLFGYKKDKDGFSLWTFGNLDLGGAAGASLLLFVHSLNYACTRLAKKGGSKCQFSGILDV</sequence>
<dbReference type="Gene3D" id="1.50.40.10">
    <property type="entry name" value="Mitochondrial carrier domain"/>
    <property type="match status" value="1"/>
</dbReference>
<keyword evidence="10" id="KW-0496">Mitochondrion</keyword>
<evidence type="ECO:0000256" key="15">
    <source>
        <dbReference type="RuleBase" id="RU000488"/>
    </source>
</evidence>
<keyword evidence="18" id="KW-1185">Reference proteome</keyword>
<comment type="function">
    <text evidence="16">Catalyzes the exchange of ADP and ATP across the membrane.</text>
</comment>
<evidence type="ECO:0000256" key="11">
    <source>
        <dbReference type="ARBA" id="ARBA00023136"/>
    </source>
</evidence>
<dbReference type="GO" id="GO:0005471">
    <property type="term" value="F:ATP:ADP antiporter activity"/>
    <property type="evidence" value="ECO:0007669"/>
    <property type="project" value="UniProtKB-UniRule"/>
</dbReference>
<accession>A0AAV0BVI6</accession>
<evidence type="ECO:0000256" key="1">
    <source>
        <dbReference type="ARBA" id="ARBA00004448"/>
    </source>
</evidence>
<reference evidence="17" key="1">
    <citation type="submission" date="2022-06" db="EMBL/GenBank/DDBJ databases">
        <authorList>
            <consortium name="SYNGENTA / RWTH Aachen University"/>
        </authorList>
    </citation>
    <scope>NUCLEOTIDE SEQUENCE</scope>
</reference>
<organism evidence="17 18">
    <name type="scientific">Phakopsora pachyrhizi</name>
    <name type="common">Asian soybean rust disease fungus</name>
    <dbReference type="NCBI Taxonomy" id="170000"/>
    <lineage>
        <taxon>Eukaryota</taxon>
        <taxon>Fungi</taxon>
        <taxon>Dikarya</taxon>
        <taxon>Basidiomycota</taxon>
        <taxon>Pucciniomycotina</taxon>
        <taxon>Pucciniomycetes</taxon>
        <taxon>Pucciniales</taxon>
        <taxon>Phakopsoraceae</taxon>
        <taxon>Phakopsora</taxon>
    </lineage>
</organism>
<evidence type="ECO:0000256" key="12">
    <source>
        <dbReference type="ARBA" id="ARBA00024143"/>
    </source>
</evidence>
<dbReference type="AlphaFoldDB" id="A0AAV0BVI6"/>
<dbReference type="PROSITE" id="PS50920">
    <property type="entry name" value="SOLCAR"/>
    <property type="match status" value="1"/>
</dbReference>
<evidence type="ECO:0000256" key="2">
    <source>
        <dbReference type="ARBA" id="ARBA00006375"/>
    </source>
</evidence>
<proteinExistence type="inferred from homology"/>
<evidence type="ECO:0000313" key="18">
    <source>
        <dbReference type="Proteomes" id="UP001153365"/>
    </source>
</evidence>
<keyword evidence="6 14" id="KW-0812">Transmembrane</keyword>